<dbReference type="HAMAP" id="MF_01183">
    <property type="entry name" value="Chaperone_SurA"/>
    <property type="match status" value="1"/>
</dbReference>
<reference evidence="9 10" key="1">
    <citation type="journal article" date="2022" name="Int. J. Syst. Evol. Microbiol.">
        <title>Noviherbaspirillum aridicola sp. nov., isolated from an arid soil in Pakistan.</title>
        <authorList>
            <person name="Khan I.U."/>
            <person name="Saqib M."/>
            <person name="Amin A."/>
            <person name="Hussain F."/>
            <person name="Li L."/>
            <person name="Liu Y.H."/>
            <person name="Fang B.Z."/>
            <person name="Ahmed I."/>
            <person name="Li W.J."/>
        </authorList>
    </citation>
    <scope>NUCLEOTIDE SEQUENCE [LARGE SCALE GENOMIC DNA]</scope>
    <source>
        <strain evidence="9 10">NCCP-691</strain>
    </source>
</reference>
<dbReference type="PANTHER" id="PTHR47637">
    <property type="entry name" value="CHAPERONE SURA"/>
    <property type="match status" value="1"/>
</dbReference>
<dbReference type="InterPro" id="IPR015391">
    <property type="entry name" value="SurA_N"/>
</dbReference>
<keyword evidence="4 7" id="KW-0697">Rotamase</keyword>
<comment type="catalytic activity">
    <reaction evidence="7">
        <text>[protein]-peptidylproline (omega=180) = [protein]-peptidylproline (omega=0)</text>
        <dbReference type="Rhea" id="RHEA:16237"/>
        <dbReference type="Rhea" id="RHEA-COMP:10747"/>
        <dbReference type="Rhea" id="RHEA-COMP:10748"/>
        <dbReference type="ChEBI" id="CHEBI:83833"/>
        <dbReference type="ChEBI" id="CHEBI:83834"/>
        <dbReference type="EC" id="5.2.1.8"/>
    </reaction>
</comment>
<evidence type="ECO:0000256" key="4">
    <source>
        <dbReference type="ARBA" id="ARBA00023110"/>
    </source>
</evidence>
<evidence type="ECO:0000256" key="2">
    <source>
        <dbReference type="ARBA" id="ARBA00022737"/>
    </source>
</evidence>
<feature type="domain" description="PpiC" evidence="8">
    <location>
        <begin position="203"/>
        <end position="304"/>
    </location>
</feature>
<dbReference type="InterPro" id="IPR046357">
    <property type="entry name" value="PPIase_dom_sf"/>
</dbReference>
<feature type="signal peptide" evidence="7">
    <location>
        <begin position="1"/>
        <end position="36"/>
    </location>
</feature>
<proteinExistence type="inferred from homology"/>
<protein>
    <recommendedName>
        <fullName evidence="7">Chaperone SurA</fullName>
    </recommendedName>
    <alternativeName>
        <fullName evidence="7">Peptidyl-prolyl cis-trans isomerase SurA</fullName>
        <shortName evidence="7">PPIase SurA</shortName>
        <ecNumber evidence="7">5.2.1.8</ecNumber>
    </alternativeName>
    <alternativeName>
        <fullName evidence="7">Rotamase SurA</fullName>
    </alternativeName>
</protein>
<dbReference type="PANTHER" id="PTHR47637:SF1">
    <property type="entry name" value="CHAPERONE SURA"/>
    <property type="match status" value="1"/>
</dbReference>
<keyword evidence="2 7" id="KW-0677">Repeat</keyword>
<dbReference type="InterPro" id="IPR050280">
    <property type="entry name" value="OMP_Chaperone_SurA"/>
</dbReference>
<dbReference type="Pfam" id="PF13616">
    <property type="entry name" value="Rotamase_3"/>
    <property type="match status" value="1"/>
</dbReference>
<sequence length="469" mass="52764" precursor="true">MIMMTTQFPRPVTRRRAAMALAVAMALAGSVQQASAQYAPGAAPAPRPAAAPRIYLADSIIAVVNNEVITRQELLERLRTVERRMRAQNIALPPQQEFQRQLLERMIVDRAQLQLAKESGIRVDDTMLDRAVARIAEQNRLSMQQFRAELEREGIPYARFREDIREEIIMQRLREREVDNKIQITESEVDNYLAAEKGAAADQKEFNVSHILVRIPENASAEQIAERRARAENVLQQLKAGGDFAKLAATYSDATDALSGGELGWRTPERLPQLFVDTVGGMKEGEISPVIKSASAFHIVKLGGQRTASVMKGGTAATASVQQTKVRHILIKVNQIVTPDEARRKLNDIKQRLDNNAAKFEDLAKLYSNDLSASRGGDLGWVYPGDTVPEFERAMNALKPGEVSEPIESPFGYHLIQVQERKTDDVSAERRRLIARQAIRERKLEEATQEWLRQLRDRAYVEYRFDNAG</sequence>
<comment type="caution">
    <text evidence="9">The sequence shown here is derived from an EMBL/GenBank/DDBJ whole genome shotgun (WGS) entry which is preliminary data.</text>
</comment>
<name>A0ABQ4Q6Y9_9BURK</name>
<comment type="domain">
    <text evidence="7">The PPIase activity resides only in the second parvulin domain. The N-terminal region and the C-terminal tail are necessary and sufficient for the chaperone activity of SurA. The PPIase activity is dispensable for SurA to function as a chaperone. The N-terminal region and the C-terminal tail are also required for porin recognition.</text>
</comment>
<dbReference type="InterPro" id="IPR000297">
    <property type="entry name" value="PPIase_PpiC"/>
</dbReference>
<evidence type="ECO:0000256" key="6">
    <source>
        <dbReference type="ARBA" id="ARBA00023235"/>
    </source>
</evidence>
<dbReference type="EC" id="5.2.1.8" evidence="7"/>
<evidence type="ECO:0000313" key="9">
    <source>
        <dbReference type="EMBL" id="GIZ52973.1"/>
    </source>
</evidence>
<dbReference type="PROSITE" id="PS01096">
    <property type="entry name" value="PPIC_PPIASE_1"/>
    <property type="match status" value="1"/>
</dbReference>
<accession>A0ABQ4Q6Y9</accession>
<dbReference type="PROSITE" id="PS50198">
    <property type="entry name" value="PPIC_PPIASE_2"/>
    <property type="match status" value="2"/>
</dbReference>
<organism evidence="9 10">
    <name type="scientific">Noviherbaspirillum aridicola</name>
    <dbReference type="NCBI Taxonomy" id="2849687"/>
    <lineage>
        <taxon>Bacteria</taxon>
        <taxon>Pseudomonadati</taxon>
        <taxon>Pseudomonadota</taxon>
        <taxon>Betaproteobacteria</taxon>
        <taxon>Burkholderiales</taxon>
        <taxon>Oxalobacteraceae</taxon>
        <taxon>Noviherbaspirillum</taxon>
    </lineage>
</organism>
<keyword evidence="6 7" id="KW-0413">Isomerase</keyword>
<dbReference type="InterPro" id="IPR023058">
    <property type="entry name" value="PPIase_PpiC_CS"/>
</dbReference>
<gene>
    <name evidence="7 9" type="primary">surA</name>
    <name evidence="9" type="ORF">NCCP691_29870</name>
</gene>
<dbReference type="Pfam" id="PF09312">
    <property type="entry name" value="SurA_N"/>
    <property type="match status" value="1"/>
</dbReference>
<comment type="subcellular location">
    <subcellularLocation>
        <location evidence="7">Periplasm</location>
    </subcellularLocation>
    <text evidence="7">Is capable of associating with the outer membrane.</text>
</comment>
<dbReference type="EMBL" id="BPMK01000013">
    <property type="protein sequence ID" value="GIZ52973.1"/>
    <property type="molecule type" value="Genomic_DNA"/>
</dbReference>
<dbReference type="Proteomes" id="UP000887222">
    <property type="component" value="Unassembled WGS sequence"/>
</dbReference>
<evidence type="ECO:0000256" key="3">
    <source>
        <dbReference type="ARBA" id="ARBA00022764"/>
    </source>
</evidence>
<dbReference type="SUPFAM" id="SSF54534">
    <property type="entry name" value="FKBP-like"/>
    <property type="match status" value="2"/>
</dbReference>
<dbReference type="SUPFAM" id="SSF109998">
    <property type="entry name" value="Triger factor/SurA peptide-binding domain-like"/>
    <property type="match status" value="1"/>
</dbReference>
<feature type="domain" description="PpiC" evidence="8">
    <location>
        <begin position="321"/>
        <end position="420"/>
    </location>
</feature>
<keyword evidence="3 7" id="KW-0574">Periplasm</keyword>
<evidence type="ECO:0000256" key="5">
    <source>
        <dbReference type="ARBA" id="ARBA00023186"/>
    </source>
</evidence>
<dbReference type="InterPro" id="IPR027304">
    <property type="entry name" value="Trigger_fact/SurA_dom_sf"/>
</dbReference>
<evidence type="ECO:0000256" key="1">
    <source>
        <dbReference type="ARBA" id="ARBA00022729"/>
    </source>
</evidence>
<keyword evidence="5 7" id="KW-0143">Chaperone</keyword>
<keyword evidence="10" id="KW-1185">Reference proteome</keyword>
<comment type="function">
    <text evidence="7">Chaperone involved in the correct folding and assembly of outer membrane proteins. Recognizes specific patterns of aromatic residues and the orientation of their side chains, which are found more frequently in integral outer membrane proteins. May act in both early periplasmic and late outer membrane-associated steps of protein maturation.</text>
</comment>
<keyword evidence="1 7" id="KW-0732">Signal</keyword>
<evidence type="ECO:0000259" key="8">
    <source>
        <dbReference type="PROSITE" id="PS50198"/>
    </source>
</evidence>
<dbReference type="Gene3D" id="1.10.4030.10">
    <property type="entry name" value="Porin chaperone SurA, peptide-binding domain"/>
    <property type="match status" value="1"/>
</dbReference>
<dbReference type="InterPro" id="IPR023034">
    <property type="entry name" value="PPIase_SurA"/>
</dbReference>
<evidence type="ECO:0000256" key="7">
    <source>
        <dbReference type="HAMAP-Rule" id="MF_01183"/>
    </source>
</evidence>
<dbReference type="Pfam" id="PF00639">
    <property type="entry name" value="Rotamase"/>
    <property type="match status" value="1"/>
</dbReference>
<dbReference type="Gene3D" id="3.10.50.40">
    <property type="match status" value="2"/>
</dbReference>
<feature type="chain" id="PRO_5044911950" description="Chaperone SurA" evidence="7">
    <location>
        <begin position="37"/>
        <end position="469"/>
    </location>
</feature>
<evidence type="ECO:0000313" key="10">
    <source>
        <dbReference type="Proteomes" id="UP000887222"/>
    </source>
</evidence>